<protein>
    <recommendedName>
        <fullName evidence="3">CYTH domain-containing protein</fullName>
    </recommendedName>
</protein>
<keyword evidence="2" id="KW-1185">Reference proteome</keyword>
<gene>
    <name evidence="1" type="ORF">SAMN04488552_2747</name>
</gene>
<dbReference type="AlphaFoldDB" id="A0A1H1R3Z5"/>
<accession>A0A1H1R3Z5</accession>
<dbReference type="EMBL" id="LT629745">
    <property type="protein sequence ID" value="SDS30478.1"/>
    <property type="molecule type" value="Genomic_DNA"/>
</dbReference>
<organism evidence="1 2">
    <name type="scientific">Christiangramia echinicola</name>
    <dbReference type="NCBI Taxonomy" id="279359"/>
    <lineage>
        <taxon>Bacteria</taxon>
        <taxon>Pseudomonadati</taxon>
        <taxon>Bacteroidota</taxon>
        <taxon>Flavobacteriia</taxon>
        <taxon>Flavobacteriales</taxon>
        <taxon>Flavobacteriaceae</taxon>
        <taxon>Christiangramia</taxon>
    </lineage>
</organism>
<evidence type="ECO:0000313" key="1">
    <source>
        <dbReference type="EMBL" id="SDS30478.1"/>
    </source>
</evidence>
<sequence length="198" mass="23443">MFKSKEIRWFNSNEDPAISAWFEENGYLFENTEARIDHYLPLKEKEDIGIKLGENNIEVKQRLSRSEKEKLVSRVKGYFEEYVKWSFSSAEDDSLAHEITEGDNYVWIPVKKERIGFKLTEIFNGEIKRIKIDEFPDFGCQVEYTRIKVKDDIYYTFALEWFGDKELNIDLSIIKDIIGENRLKASNSMGYAEFLNKF</sequence>
<dbReference type="Proteomes" id="UP000198858">
    <property type="component" value="Chromosome I"/>
</dbReference>
<evidence type="ECO:0000313" key="2">
    <source>
        <dbReference type="Proteomes" id="UP000198858"/>
    </source>
</evidence>
<dbReference type="STRING" id="1250231.SAMN04488552_2747"/>
<evidence type="ECO:0008006" key="3">
    <source>
        <dbReference type="Google" id="ProtNLM"/>
    </source>
</evidence>
<dbReference type="RefSeq" id="WP_089663351.1">
    <property type="nucleotide sequence ID" value="NZ_LT629745.1"/>
</dbReference>
<proteinExistence type="predicted"/>
<name>A0A1H1R3Z5_9FLAO</name>
<reference evidence="1 2" key="1">
    <citation type="submission" date="2016-10" db="EMBL/GenBank/DDBJ databases">
        <authorList>
            <person name="Varghese N."/>
            <person name="Submissions S."/>
        </authorList>
    </citation>
    <scope>NUCLEOTIDE SEQUENCE [LARGE SCALE GENOMIC DNA]</scope>
    <source>
        <strain evidence="1 2">Mar_2010_102</strain>
    </source>
</reference>